<evidence type="ECO:0000313" key="2">
    <source>
        <dbReference type="Proteomes" id="UP000276133"/>
    </source>
</evidence>
<dbReference type="EMBL" id="REGN01002671">
    <property type="protein sequence ID" value="RNA26805.1"/>
    <property type="molecule type" value="Genomic_DNA"/>
</dbReference>
<name>A0A3M7RTZ2_BRAPC</name>
<proteinExistence type="predicted"/>
<sequence>MVIRILKNWGSNKNLSNKFFNDRIVSRRHCFDYICLIADLFLIAALDQCSNEIYNIIKD</sequence>
<gene>
    <name evidence="1" type="ORF">BpHYR1_000765</name>
</gene>
<comment type="caution">
    <text evidence="1">The sequence shown here is derived from an EMBL/GenBank/DDBJ whole genome shotgun (WGS) entry which is preliminary data.</text>
</comment>
<keyword evidence="2" id="KW-1185">Reference proteome</keyword>
<accession>A0A3M7RTZ2</accession>
<reference evidence="1 2" key="1">
    <citation type="journal article" date="2018" name="Sci. Rep.">
        <title>Genomic signatures of local adaptation to the degree of environmental predictability in rotifers.</title>
        <authorList>
            <person name="Franch-Gras L."/>
            <person name="Hahn C."/>
            <person name="Garcia-Roger E.M."/>
            <person name="Carmona M.J."/>
            <person name="Serra M."/>
            <person name="Gomez A."/>
        </authorList>
    </citation>
    <scope>NUCLEOTIDE SEQUENCE [LARGE SCALE GENOMIC DNA]</scope>
    <source>
        <strain evidence="1">HYR1</strain>
    </source>
</reference>
<dbReference type="Proteomes" id="UP000276133">
    <property type="component" value="Unassembled WGS sequence"/>
</dbReference>
<evidence type="ECO:0000313" key="1">
    <source>
        <dbReference type="EMBL" id="RNA26805.1"/>
    </source>
</evidence>
<protein>
    <submittedName>
        <fullName evidence="1">Uncharacterized protein</fullName>
    </submittedName>
</protein>
<organism evidence="1 2">
    <name type="scientific">Brachionus plicatilis</name>
    <name type="common">Marine rotifer</name>
    <name type="synonym">Brachionus muelleri</name>
    <dbReference type="NCBI Taxonomy" id="10195"/>
    <lineage>
        <taxon>Eukaryota</taxon>
        <taxon>Metazoa</taxon>
        <taxon>Spiralia</taxon>
        <taxon>Gnathifera</taxon>
        <taxon>Rotifera</taxon>
        <taxon>Eurotatoria</taxon>
        <taxon>Monogononta</taxon>
        <taxon>Pseudotrocha</taxon>
        <taxon>Ploima</taxon>
        <taxon>Brachionidae</taxon>
        <taxon>Brachionus</taxon>
    </lineage>
</organism>
<dbReference type="AlphaFoldDB" id="A0A3M7RTZ2"/>